<dbReference type="PANTHER" id="PTHR35908">
    <property type="entry name" value="HYPOTHETICAL FUSION PROTEIN"/>
    <property type="match status" value="1"/>
</dbReference>
<sequence length="245" mass="26853">MIRWVCVFVDRPRERMDVAAEFWTAVTGTQLSPRRSEYGEYATFLPDPEAADPYLKLQGLHSWDNGLRGSHIDFSVDDVSAFAARAVAVGADIVAEFDGCVVFASPAGQAFCAVPWQGESRRPDPFDGTRLDQMCVDVPPESYEVETEFWSALTGWPLLYAPRSEYRAVQGPAGLPVRVLLQRLDEPRATGAHLDFSAADRAGAAAAHEKLGATVVEVFDHWTVMRDPAGGTYCLTDRDPVTSLG</sequence>
<accession>I2N1H0</accession>
<protein>
    <recommendedName>
        <fullName evidence="1">Glyoxalase-like domain-containing protein</fullName>
    </recommendedName>
</protein>
<gene>
    <name evidence="2" type="ORF">STSU_018845</name>
</gene>
<name>I2N1H0_STRT9</name>
<dbReference type="EMBL" id="CP029159">
    <property type="protein sequence ID" value="QKM68921.1"/>
    <property type="molecule type" value="Genomic_DNA"/>
</dbReference>
<dbReference type="Gene3D" id="3.10.180.10">
    <property type="entry name" value="2,3-Dihydroxybiphenyl 1,2-Dioxygenase, domain 1"/>
    <property type="match status" value="2"/>
</dbReference>
<dbReference type="SUPFAM" id="SSF54593">
    <property type="entry name" value="Glyoxalase/Bleomycin resistance protein/Dihydroxybiphenyl dioxygenase"/>
    <property type="match status" value="2"/>
</dbReference>
<dbReference type="PANTHER" id="PTHR35908:SF1">
    <property type="entry name" value="CONSERVED PROTEIN"/>
    <property type="match status" value="1"/>
</dbReference>
<dbReference type="InterPro" id="IPR041581">
    <property type="entry name" value="Glyoxalase_6"/>
</dbReference>
<evidence type="ECO:0000313" key="2">
    <source>
        <dbReference type="EMBL" id="QKM68921.1"/>
    </source>
</evidence>
<evidence type="ECO:0000313" key="3">
    <source>
        <dbReference type="Proteomes" id="UP000005940"/>
    </source>
</evidence>
<dbReference type="RefSeq" id="WP_006348266.1">
    <property type="nucleotide sequence ID" value="NZ_CP029159.1"/>
</dbReference>
<evidence type="ECO:0000259" key="1">
    <source>
        <dbReference type="Pfam" id="PF18029"/>
    </source>
</evidence>
<reference evidence="2 3" key="1">
    <citation type="journal article" date="2012" name="J. Bacteriol.">
        <title>Draft genome of Streptomyces tsukubaensis NRRL 18488, the producer of the clinically important immunosuppressant tacrolimus (FK506).</title>
        <authorList>
            <person name="Barreiro C."/>
            <person name="Prieto C."/>
            <person name="Sola-Landa A."/>
            <person name="Solera E."/>
            <person name="Martinez-Castro M."/>
            <person name="Perez-Redondo R."/>
            <person name="Garcia-Estrada C."/>
            <person name="Aparicio J.F."/>
            <person name="Fernandez-Martinez L.T."/>
            <person name="Santos-Aberturas J."/>
            <person name="Salehi-Najafabadi Z."/>
            <person name="Rodriguez-Garcia A."/>
            <person name="Tauch A."/>
            <person name="Martin J.F."/>
        </authorList>
    </citation>
    <scope>NUCLEOTIDE SEQUENCE [LARGE SCALE GENOMIC DNA]</scope>
    <source>
        <strain evidence="3">DSM 42081 / NBRC 108919 / NRRL 18488 / 9993</strain>
    </source>
</reference>
<dbReference type="Pfam" id="PF18029">
    <property type="entry name" value="Glyoxalase_6"/>
    <property type="match status" value="2"/>
</dbReference>
<proteinExistence type="predicted"/>
<organism evidence="2 3">
    <name type="scientific">Streptomyces tsukubensis (strain DSM 42081 / NBRC 108919 / NRRL 18488 / 9993)</name>
    <dbReference type="NCBI Taxonomy" id="1114943"/>
    <lineage>
        <taxon>Bacteria</taxon>
        <taxon>Bacillati</taxon>
        <taxon>Actinomycetota</taxon>
        <taxon>Actinomycetes</taxon>
        <taxon>Kitasatosporales</taxon>
        <taxon>Streptomycetaceae</taxon>
        <taxon>Streptomyces</taxon>
    </lineage>
</organism>
<feature type="domain" description="Glyoxalase-like" evidence="1">
    <location>
        <begin position="134"/>
        <end position="236"/>
    </location>
</feature>
<dbReference type="InterPro" id="IPR029068">
    <property type="entry name" value="Glyas_Bleomycin-R_OHBP_Dase"/>
</dbReference>
<keyword evidence="3" id="KW-1185">Reference proteome</keyword>
<dbReference type="AlphaFoldDB" id="I2N1H0"/>
<dbReference type="Proteomes" id="UP000005940">
    <property type="component" value="Chromosome"/>
</dbReference>
<feature type="domain" description="Glyoxalase-like" evidence="1">
    <location>
        <begin position="8"/>
        <end position="113"/>
    </location>
</feature>